<name>B4M3A9_DROVI</name>
<dbReference type="KEGG" id="dvi:6631841"/>
<proteinExistence type="predicted"/>
<dbReference type="FunCoup" id="B4M3A9">
    <property type="interactions" value="54"/>
</dbReference>
<feature type="region of interest" description="Disordered" evidence="1">
    <location>
        <begin position="30"/>
        <end position="63"/>
    </location>
</feature>
<dbReference type="InParanoid" id="B4M3A9"/>
<dbReference type="AlphaFoldDB" id="B4M3A9"/>
<dbReference type="GO" id="GO:0001700">
    <property type="term" value="P:embryonic development via the syncytial blastoderm"/>
    <property type="evidence" value="ECO:0007669"/>
    <property type="project" value="InterPro"/>
</dbReference>
<sequence length="401" mass="44585">MALAALLLPLTQARHLHDQLALGFAYDDADSSSGSASLSLNSGDSESESDSDSNSSESSDSLPAWHVNPFHGLADSFGDASYDSDASSSSSVEAENDSSYEKIAQAAVYATMRELRRQRIRHRRSHTLRFFARVQEGAAPEWVNPCGGVYQPDQSQARDVDVSSAAKRKHLIALRNNTRIEYWNIRQDANLDYGDIQAWQREYKFLPNMTRPTNVVKLKTWYRHVQTFVGSFAYLGKAQYKYHKDHQLPVGQSAEELHKLLVSARSVLCEIETTINASYPYSNVAKLSQISKAAMLERLKFYTPADGSKEADKRDLKFTKQLYYQFLDNMWKSLRLALRKHHRGSMERRQHVASASSASAISSAANSRQTFSLESSESAAGLASMVAAASNDSGCLNSAEC</sequence>
<dbReference type="InterPro" id="IPR031901">
    <property type="entry name" value="Unpaired"/>
</dbReference>
<dbReference type="eggNOG" id="ENOG502TBR5">
    <property type="taxonomic scope" value="Eukaryota"/>
</dbReference>
<dbReference type="PhylomeDB" id="B4M3A9"/>
<feature type="compositionally biased region" description="Low complexity" evidence="1">
    <location>
        <begin position="31"/>
        <end position="44"/>
    </location>
</feature>
<protein>
    <submittedName>
        <fullName evidence="2">Uncharacterized protein</fullName>
    </submittedName>
</protein>
<dbReference type="OMA" id="RLNFHTP"/>
<evidence type="ECO:0000256" key="1">
    <source>
        <dbReference type="SAM" id="MobiDB-lite"/>
    </source>
</evidence>
<dbReference type="EMBL" id="CH940651">
    <property type="protein sequence ID" value="EDW65284.1"/>
    <property type="molecule type" value="Genomic_DNA"/>
</dbReference>
<keyword evidence="3" id="KW-1185">Reference proteome</keyword>
<dbReference type="Pfam" id="PF15972">
    <property type="entry name" value="Unpaired"/>
    <property type="match status" value="1"/>
</dbReference>
<evidence type="ECO:0000313" key="3">
    <source>
        <dbReference type="Proteomes" id="UP000008792"/>
    </source>
</evidence>
<reference evidence="2 3" key="1">
    <citation type="journal article" date="2007" name="Nature">
        <title>Evolution of genes and genomes on the Drosophila phylogeny.</title>
        <authorList>
            <consortium name="Drosophila 12 Genomes Consortium"/>
            <person name="Clark A.G."/>
            <person name="Eisen M.B."/>
            <person name="Smith D.R."/>
            <person name="Bergman C.M."/>
            <person name="Oliver B."/>
            <person name="Markow T.A."/>
            <person name="Kaufman T.C."/>
            <person name="Kellis M."/>
            <person name="Gelbart W."/>
            <person name="Iyer V.N."/>
            <person name="Pollard D.A."/>
            <person name="Sackton T.B."/>
            <person name="Larracuente A.M."/>
            <person name="Singh N.D."/>
            <person name="Abad J.P."/>
            <person name="Abt D.N."/>
            <person name="Adryan B."/>
            <person name="Aguade M."/>
            <person name="Akashi H."/>
            <person name="Anderson W.W."/>
            <person name="Aquadro C.F."/>
            <person name="Ardell D.H."/>
            <person name="Arguello R."/>
            <person name="Artieri C.G."/>
            <person name="Barbash D.A."/>
            <person name="Barker D."/>
            <person name="Barsanti P."/>
            <person name="Batterham P."/>
            <person name="Batzoglou S."/>
            <person name="Begun D."/>
            <person name="Bhutkar A."/>
            <person name="Blanco E."/>
            <person name="Bosak S.A."/>
            <person name="Bradley R.K."/>
            <person name="Brand A.D."/>
            <person name="Brent M.R."/>
            <person name="Brooks A.N."/>
            <person name="Brown R.H."/>
            <person name="Butlin R.K."/>
            <person name="Caggese C."/>
            <person name="Calvi B.R."/>
            <person name="Bernardo de Carvalho A."/>
            <person name="Caspi A."/>
            <person name="Castrezana S."/>
            <person name="Celniker S.E."/>
            <person name="Chang J.L."/>
            <person name="Chapple C."/>
            <person name="Chatterji S."/>
            <person name="Chinwalla A."/>
            <person name="Civetta A."/>
            <person name="Clifton S.W."/>
            <person name="Comeron J.M."/>
            <person name="Costello J.C."/>
            <person name="Coyne J.A."/>
            <person name="Daub J."/>
            <person name="David R.G."/>
            <person name="Delcher A.L."/>
            <person name="Delehaunty K."/>
            <person name="Do C.B."/>
            <person name="Ebling H."/>
            <person name="Edwards K."/>
            <person name="Eickbush T."/>
            <person name="Evans J.D."/>
            <person name="Filipski A."/>
            <person name="Findeiss S."/>
            <person name="Freyhult E."/>
            <person name="Fulton L."/>
            <person name="Fulton R."/>
            <person name="Garcia A.C."/>
            <person name="Gardiner A."/>
            <person name="Garfield D.A."/>
            <person name="Garvin B.E."/>
            <person name="Gibson G."/>
            <person name="Gilbert D."/>
            <person name="Gnerre S."/>
            <person name="Godfrey J."/>
            <person name="Good R."/>
            <person name="Gotea V."/>
            <person name="Gravely B."/>
            <person name="Greenberg A.J."/>
            <person name="Griffiths-Jones S."/>
            <person name="Gross S."/>
            <person name="Guigo R."/>
            <person name="Gustafson E.A."/>
            <person name="Haerty W."/>
            <person name="Hahn M.W."/>
            <person name="Halligan D.L."/>
            <person name="Halpern A.L."/>
            <person name="Halter G.M."/>
            <person name="Han M.V."/>
            <person name="Heger A."/>
            <person name="Hillier L."/>
            <person name="Hinrichs A.S."/>
            <person name="Holmes I."/>
            <person name="Hoskins R.A."/>
            <person name="Hubisz M.J."/>
            <person name="Hultmark D."/>
            <person name="Huntley M.A."/>
            <person name="Jaffe D.B."/>
            <person name="Jagadeeshan S."/>
            <person name="Jeck W.R."/>
            <person name="Johnson J."/>
            <person name="Jones C.D."/>
            <person name="Jordan W.C."/>
            <person name="Karpen G.H."/>
            <person name="Kataoka E."/>
            <person name="Keightley P.D."/>
            <person name="Kheradpour P."/>
            <person name="Kirkness E.F."/>
            <person name="Koerich L.B."/>
            <person name="Kristiansen K."/>
            <person name="Kudrna D."/>
            <person name="Kulathinal R.J."/>
            <person name="Kumar S."/>
            <person name="Kwok R."/>
            <person name="Lander E."/>
            <person name="Langley C.H."/>
            <person name="Lapoint R."/>
            <person name="Lazzaro B.P."/>
            <person name="Lee S.J."/>
            <person name="Levesque L."/>
            <person name="Li R."/>
            <person name="Lin C.F."/>
            <person name="Lin M.F."/>
            <person name="Lindblad-Toh K."/>
            <person name="Llopart A."/>
            <person name="Long M."/>
            <person name="Low L."/>
            <person name="Lozovsky E."/>
            <person name="Lu J."/>
            <person name="Luo M."/>
            <person name="Machado C.A."/>
            <person name="Makalowski W."/>
            <person name="Marzo M."/>
            <person name="Matsuda M."/>
            <person name="Matzkin L."/>
            <person name="McAllister B."/>
            <person name="McBride C.S."/>
            <person name="McKernan B."/>
            <person name="McKernan K."/>
            <person name="Mendez-Lago M."/>
            <person name="Minx P."/>
            <person name="Mollenhauer M.U."/>
            <person name="Montooth K."/>
            <person name="Mount S.M."/>
            <person name="Mu X."/>
            <person name="Myers E."/>
            <person name="Negre B."/>
            <person name="Newfeld S."/>
            <person name="Nielsen R."/>
            <person name="Noor M.A."/>
            <person name="O'Grady P."/>
            <person name="Pachter L."/>
            <person name="Papaceit M."/>
            <person name="Parisi M.J."/>
            <person name="Parisi M."/>
            <person name="Parts L."/>
            <person name="Pedersen J.S."/>
            <person name="Pesole G."/>
            <person name="Phillippy A.M."/>
            <person name="Ponting C.P."/>
            <person name="Pop M."/>
            <person name="Porcelli D."/>
            <person name="Powell J.R."/>
            <person name="Prohaska S."/>
            <person name="Pruitt K."/>
            <person name="Puig M."/>
            <person name="Quesneville H."/>
            <person name="Ram K.R."/>
            <person name="Rand D."/>
            <person name="Rasmussen M.D."/>
            <person name="Reed L.K."/>
            <person name="Reenan R."/>
            <person name="Reily A."/>
            <person name="Remington K.A."/>
            <person name="Rieger T.T."/>
            <person name="Ritchie M.G."/>
            <person name="Robin C."/>
            <person name="Rogers Y.H."/>
            <person name="Rohde C."/>
            <person name="Rozas J."/>
            <person name="Rubenfield M.J."/>
            <person name="Ruiz A."/>
            <person name="Russo S."/>
            <person name="Salzberg S.L."/>
            <person name="Sanchez-Gracia A."/>
            <person name="Saranga D.J."/>
            <person name="Sato H."/>
            <person name="Schaeffer S.W."/>
            <person name="Schatz M.C."/>
            <person name="Schlenke T."/>
            <person name="Schwartz R."/>
            <person name="Segarra C."/>
            <person name="Singh R.S."/>
            <person name="Sirot L."/>
            <person name="Sirota M."/>
            <person name="Sisneros N.B."/>
            <person name="Smith C.D."/>
            <person name="Smith T.F."/>
            <person name="Spieth J."/>
            <person name="Stage D.E."/>
            <person name="Stark A."/>
            <person name="Stephan W."/>
            <person name="Strausberg R.L."/>
            <person name="Strempel S."/>
            <person name="Sturgill D."/>
            <person name="Sutton G."/>
            <person name="Sutton G.G."/>
            <person name="Tao W."/>
            <person name="Teichmann S."/>
            <person name="Tobari Y.N."/>
            <person name="Tomimura Y."/>
            <person name="Tsolas J.M."/>
            <person name="Valente V.L."/>
            <person name="Venter E."/>
            <person name="Venter J.C."/>
            <person name="Vicario S."/>
            <person name="Vieira F.G."/>
            <person name="Vilella A.J."/>
            <person name="Villasante A."/>
            <person name="Walenz B."/>
            <person name="Wang J."/>
            <person name="Wasserman M."/>
            <person name="Watts T."/>
            <person name="Wilson D."/>
            <person name="Wilson R.K."/>
            <person name="Wing R.A."/>
            <person name="Wolfner M.F."/>
            <person name="Wong A."/>
            <person name="Wong G.K."/>
            <person name="Wu C.I."/>
            <person name="Wu G."/>
            <person name="Yamamoto D."/>
            <person name="Yang H.P."/>
            <person name="Yang S.P."/>
            <person name="Yorke J.A."/>
            <person name="Yoshida K."/>
            <person name="Zdobnov E."/>
            <person name="Zhang P."/>
            <person name="Zhang Y."/>
            <person name="Zimin A.V."/>
            <person name="Baldwin J."/>
            <person name="Abdouelleil A."/>
            <person name="Abdulkadir J."/>
            <person name="Abebe A."/>
            <person name="Abera B."/>
            <person name="Abreu J."/>
            <person name="Acer S.C."/>
            <person name="Aftuck L."/>
            <person name="Alexander A."/>
            <person name="An P."/>
            <person name="Anderson E."/>
            <person name="Anderson S."/>
            <person name="Arachi H."/>
            <person name="Azer M."/>
            <person name="Bachantsang P."/>
            <person name="Barry A."/>
            <person name="Bayul T."/>
            <person name="Berlin A."/>
            <person name="Bessette D."/>
            <person name="Bloom T."/>
            <person name="Blye J."/>
            <person name="Boguslavskiy L."/>
            <person name="Bonnet C."/>
            <person name="Boukhgalter B."/>
            <person name="Bourzgui I."/>
            <person name="Brown A."/>
            <person name="Cahill P."/>
            <person name="Channer S."/>
            <person name="Cheshatsang Y."/>
            <person name="Chuda L."/>
            <person name="Citroen M."/>
            <person name="Collymore A."/>
            <person name="Cooke P."/>
            <person name="Costello M."/>
            <person name="D'Aco K."/>
            <person name="Daza R."/>
            <person name="De Haan G."/>
            <person name="DeGray S."/>
            <person name="DeMaso C."/>
            <person name="Dhargay N."/>
            <person name="Dooley K."/>
            <person name="Dooley E."/>
            <person name="Doricent M."/>
            <person name="Dorje P."/>
            <person name="Dorjee K."/>
            <person name="Dupes A."/>
            <person name="Elong R."/>
            <person name="Falk J."/>
            <person name="Farina A."/>
            <person name="Faro S."/>
            <person name="Ferguson D."/>
            <person name="Fisher S."/>
            <person name="Foley C.D."/>
            <person name="Franke A."/>
            <person name="Friedrich D."/>
            <person name="Gadbois L."/>
            <person name="Gearin G."/>
            <person name="Gearin C.R."/>
            <person name="Giannoukos G."/>
            <person name="Goode T."/>
            <person name="Graham J."/>
            <person name="Grandbois E."/>
            <person name="Grewal S."/>
            <person name="Gyaltsen K."/>
            <person name="Hafez N."/>
            <person name="Hagos B."/>
            <person name="Hall J."/>
            <person name="Henson C."/>
            <person name="Hollinger A."/>
            <person name="Honan T."/>
            <person name="Huard M.D."/>
            <person name="Hughes L."/>
            <person name="Hurhula B."/>
            <person name="Husby M.E."/>
            <person name="Kamat A."/>
            <person name="Kanga B."/>
            <person name="Kashin S."/>
            <person name="Khazanovich D."/>
            <person name="Kisner P."/>
            <person name="Lance K."/>
            <person name="Lara M."/>
            <person name="Lee W."/>
            <person name="Lennon N."/>
            <person name="Letendre F."/>
            <person name="LeVine R."/>
            <person name="Lipovsky A."/>
            <person name="Liu X."/>
            <person name="Liu J."/>
            <person name="Liu S."/>
            <person name="Lokyitsang T."/>
            <person name="Lokyitsang Y."/>
            <person name="Lubonja R."/>
            <person name="Lui A."/>
            <person name="MacDonald P."/>
            <person name="Magnisalis V."/>
            <person name="Maru K."/>
            <person name="Matthews C."/>
            <person name="McCusker W."/>
            <person name="McDonough S."/>
            <person name="Mehta T."/>
            <person name="Meldrim J."/>
            <person name="Meneus L."/>
            <person name="Mihai O."/>
            <person name="Mihalev A."/>
            <person name="Mihova T."/>
            <person name="Mittelman R."/>
            <person name="Mlenga V."/>
            <person name="Montmayeur A."/>
            <person name="Mulrain L."/>
            <person name="Navidi A."/>
            <person name="Naylor J."/>
            <person name="Negash T."/>
            <person name="Nguyen T."/>
            <person name="Nguyen N."/>
            <person name="Nicol R."/>
            <person name="Norbu C."/>
            <person name="Norbu N."/>
            <person name="Novod N."/>
            <person name="O'Neill B."/>
            <person name="Osman S."/>
            <person name="Markiewicz E."/>
            <person name="Oyono O.L."/>
            <person name="Patti C."/>
            <person name="Phunkhang P."/>
            <person name="Pierre F."/>
            <person name="Priest M."/>
            <person name="Raghuraman S."/>
            <person name="Rege F."/>
            <person name="Reyes R."/>
            <person name="Rise C."/>
            <person name="Rogov P."/>
            <person name="Ross K."/>
            <person name="Ryan E."/>
            <person name="Settipalli S."/>
            <person name="Shea T."/>
            <person name="Sherpa N."/>
            <person name="Shi L."/>
            <person name="Shih D."/>
            <person name="Sparrow T."/>
            <person name="Spaulding J."/>
            <person name="Stalker J."/>
            <person name="Stange-Thomann N."/>
            <person name="Stavropoulos S."/>
            <person name="Stone C."/>
            <person name="Strader C."/>
            <person name="Tesfaye S."/>
            <person name="Thomson T."/>
            <person name="Thoulutsang Y."/>
            <person name="Thoulutsang D."/>
            <person name="Topham K."/>
            <person name="Topping I."/>
            <person name="Tsamla T."/>
            <person name="Vassiliev H."/>
            <person name="Vo A."/>
            <person name="Wangchuk T."/>
            <person name="Wangdi T."/>
            <person name="Weiand M."/>
            <person name="Wilkinson J."/>
            <person name="Wilson A."/>
            <person name="Yadav S."/>
            <person name="Young G."/>
            <person name="Yu Q."/>
            <person name="Zembek L."/>
            <person name="Zhong D."/>
            <person name="Zimmer A."/>
            <person name="Zwirko Z."/>
            <person name="Jaffe D.B."/>
            <person name="Alvarez P."/>
            <person name="Brockman W."/>
            <person name="Butler J."/>
            <person name="Chin C."/>
            <person name="Gnerre S."/>
            <person name="Grabherr M."/>
            <person name="Kleber M."/>
            <person name="Mauceli E."/>
            <person name="MacCallum I."/>
        </authorList>
    </citation>
    <scope>NUCLEOTIDE SEQUENCE [LARGE SCALE GENOMIC DNA]</scope>
    <source>
        <strain evidence="3">Tucson 15010-1051.87</strain>
    </source>
</reference>
<organism evidence="2 3">
    <name type="scientific">Drosophila virilis</name>
    <name type="common">Fruit fly</name>
    <dbReference type="NCBI Taxonomy" id="7244"/>
    <lineage>
        <taxon>Eukaryota</taxon>
        <taxon>Metazoa</taxon>
        <taxon>Ecdysozoa</taxon>
        <taxon>Arthropoda</taxon>
        <taxon>Hexapoda</taxon>
        <taxon>Insecta</taxon>
        <taxon>Pterygota</taxon>
        <taxon>Neoptera</taxon>
        <taxon>Endopterygota</taxon>
        <taxon>Diptera</taxon>
        <taxon>Brachycera</taxon>
        <taxon>Muscomorpha</taxon>
        <taxon>Ephydroidea</taxon>
        <taxon>Drosophilidae</taxon>
        <taxon>Drosophila</taxon>
    </lineage>
</organism>
<dbReference type="OrthoDB" id="7994888at2759"/>
<gene>
    <name evidence="2" type="primary">Dvir\GJ18992</name>
    <name evidence="2" type="ORF">Dvir_GJ18992</name>
</gene>
<accession>B4M3A9</accession>
<dbReference type="Proteomes" id="UP000008792">
    <property type="component" value="Unassembled WGS sequence"/>
</dbReference>
<feature type="compositionally biased region" description="Low complexity" evidence="1">
    <location>
        <begin position="52"/>
        <end position="61"/>
    </location>
</feature>
<dbReference type="STRING" id="7244.B4M3A9"/>
<dbReference type="HOGENOM" id="CLU_734197_0_0_1"/>
<evidence type="ECO:0000313" key="2">
    <source>
        <dbReference type="EMBL" id="EDW65284.1"/>
    </source>
</evidence>
<dbReference type="GO" id="GO:0007259">
    <property type="term" value="P:cell surface receptor signaling pathway via JAK-STAT"/>
    <property type="evidence" value="ECO:0007669"/>
    <property type="project" value="InterPro"/>
</dbReference>